<reference evidence="4 5" key="1">
    <citation type="submission" date="2017-01" db="EMBL/GenBank/DDBJ databases">
        <authorList>
            <person name="Mah S.A."/>
            <person name="Swanson W.J."/>
            <person name="Moy G.W."/>
            <person name="Vacquier V.D."/>
        </authorList>
    </citation>
    <scope>NUCLEOTIDE SEQUENCE [LARGE SCALE GENOMIC DNA]</scope>
    <source>
        <strain evidence="4 5">GSMNP</strain>
    </source>
</reference>
<sequence length="219" mass="25664">MSTERIKKVESGNESEKSGMNTRSKVSEARYKVLEPFVFNSNTESDPEEWINRYDLYARRLHWSEEDKINILELYIDRKERNCNQEQVFKPAEKVLVKSNGAENSDIYEALTKKFEEFSIKLISKIGIATNIQYKPRMERGNNEYHNKIFCYRCKKEGHRSWDCCGGRAQKNSNDAQKEDNHVGKNSLGFIELEEVLPEGLKFSDEEVKMADKRTMEEL</sequence>
<dbReference type="AlphaFoldDB" id="A0A1R1XGW0"/>
<keyword evidence="1" id="KW-0479">Metal-binding</keyword>
<keyword evidence="5" id="KW-1185">Reference proteome</keyword>
<name>A0A1R1XGW0_9FUNG</name>
<evidence type="ECO:0000259" key="3">
    <source>
        <dbReference type="PROSITE" id="PS50158"/>
    </source>
</evidence>
<protein>
    <recommendedName>
        <fullName evidence="3">CCHC-type domain-containing protein</fullName>
    </recommendedName>
</protein>
<dbReference type="GO" id="GO:0003676">
    <property type="term" value="F:nucleic acid binding"/>
    <property type="evidence" value="ECO:0007669"/>
    <property type="project" value="InterPro"/>
</dbReference>
<evidence type="ECO:0000313" key="5">
    <source>
        <dbReference type="Proteomes" id="UP000187283"/>
    </source>
</evidence>
<accession>A0A1R1XGW0</accession>
<feature type="compositionally biased region" description="Basic and acidic residues" evidence="2">
    <location>
        <begin position="1"/>
        <end position="17"/>
    </location>
</feature>
<comment type="caution">
    <text evidence="4">The sequence shown here is derived from an EMBL/GenBank/DDBJ whole genome shotgun (WGS) entry which is preliminary data.</text>
</comment>
<keyword evidence="1" id="KW-0863">Zinc-finger</keyword>
<dbReference type="Proteomes" id="UP000187283">
    <property type="component" value="Unassembled WGS sequence"/>
</dbReference>
<evidence type="ECO:0000256" key="2">
    <source>
        <dbReference type="SAM" id="MobiDB-lite"/>
    </source>
</evidence>
<dbReference type="EMBL" id="LSSN01003299">
    <property type="protein sequence ID" value="OMJ13860.1"/>
    <property type="molecule type" value="Genomic_DNA"/>
</dbReference>
<evidence type="ECO:0000313" key="4">
    <source>
        <dbReference type="EMBL" id="OMJ13860.1"/>
    </source>
</evidence>
<keyword evidence="1" id="KW-0862">Zinc</keyword>
<dbReference type="InterPro" id="IPR001878">
    <property type="entry name" value="Znf_CCHC"/>
</dbReference>
<gene>
    <name evidence="4" type="ORF">AYI70_g8254</name>
</gene>
<dbReference type="SUPFAM" id="SSF57756">
    <property type="entry name" value="Retrovirus zinc finger-like domains"/>
    <property type="match status" value="1"/>
</dbReference>
<dbReference type="PROSITE" id="PS50158">
    <property type="entry name" value="ZF_CCHC"/>
    <property type="match status" value="1"/>
</dbReference>
<dbReference type="OrthoDB" id="5593145at2759"/>
<evidence type="ECO:0000256" key="1">
    <source>
        <dbReference type="PROSITE-ProRule" id="PRU00047"/>
    </source>
</evidence>
<dbReference type="InterPro" id="IPR036875">
    <property type="entry name" value="Znf_CCHC_sf"/>
</dbReference>
<feature type="region of interest" description="Disordered" evidence="2">
    <location>
        <begin position="1"/>
        <end position="24"/>
    </location>
</feature>
<feature type="domain" description="CCHC-type" evidence="3">
    <location>
        <begin position="151"/>
        <end position="164"/>
    </location>
</feature>
<proteinExistence type="predicted"/>
<organism evidence="4 5">
    <name type="scientific">Smittium culicis</name>
    <dbReference type="NCBI Taxonomy" id="133412"/>
    <lineage>
        <taxon>Eukaryota</taxon>
        <taxon>Fungi</taxon>
        <taxon>Fungi incertae sedis</taxon>
        <taxon>Zoopagomycota</taxon>
        <taxon>Kickxellomycotina</taxon>
        <taxon>Harpellomycetes</taxon>
        <taxon>Harpellales</taxon>
        <taxon>Legeriomycetaceae</taxon>
        <taxon>Smittium</taxon>
    </lineage>
</organism>
<dbReference type="GO" id="GO:0008270">
    <property type="term" value="F:zinc ion binding"/>
    <property type="evidence" value="ECO:0007669"/>
    <property type="project" value="UniProtKB-KW"/>
</dbReference>